<evidence type="ECO:0000313" key="5">
    <source>
        <dbReference type="WBParaSite" id="EVEC_0000604501-mRNA-1"/>
    </source>
</evidence>
<keyword evidence="2" id="KW-0812">Transmembrane</keyword>
<keyword evidence="2" id="KW-0472">Membrane</keyword>
<keyword evidence="4" id="KW-1185">Reference proteome</keyword>
<feature type="transmembrane region" description="Helical" evidence="2">
    <location>
        <begin position="68"/>
        <end position="90"/>
    </location>
</feature>
<dbReference type="WBParaSite" id="EVEC_0000604501-mRNA-1">
    <property type="protein sequence ID" value="EVEC_0000604501-mRNA-1"/>
    <property type="gene ID" value="EVEC_0000604501"/>
</dbReference>
<dbReference type="Proteomes" id="UP000274131">
    <property type="component" value="Unassembled WGS sequence"/>
</dbReference>
<feature type="compositionally biased region" description="Low complexity" evidence="1">
    <location>
        <begin position="26"/>
        <end position="36"/>
    </location>
</feature>
<reference evidence="5" key="1">
    <citation type="submission" date="2017-02" db="UniProtKB">
        <authorList>
            <consortium name="WormBaseParasite"/>
        </authorList>
    </citation>
    <scope>IDENTIFICATION</scope>
</reference>
<feature type="region of interest" description="Disordered" evidence="1">
    <location>
        <begin position="1"/>
        <end position="59"/>
    </location>
</feature>
<sequence length="92" mass="10001">MTEENQRYSGFQQIPGNQELPEGAGSTSSSNTSEDSGFVIVNPPGSPPRNEHSTVENTSLDSSTVRQVGVFILFIVYFYIVSVIFVEIIAEG</sequence>
<dbReference type="AlphaFoldDB" id="A0A0N4V6Z4"/>
<reference evidence="3 4" key="2">
    <citation type="submission" date="2018-10" db="EMBL/GenBank/DDBJ databases">
        <authorList>
            <consortium name="Pathogen Informatics"/>
        </authorList>
    </citation>
    <scope>NUCLEOTIDE SEQUENCE [LARGE SCALE GENOMIC DNA]</scope>
</reference>
<evidence type="ECO:0000256" key="1">
    <source>
        <dbReference type="SAM" id="MobiDB-lite"/>
    </source>
</evidence>
<keyword evidence="2" id="KW-1133">Transmembrane helix</keyword>
<organism evidence="5">
    <name type="scientific">Enterobius vermicularis</name>
    <name type="common">Human pinworm</name>
    <dbReference type="NCBI Taxonomy" id="51028"/>
    <lineage>
        <taxon>Eukaryota</taxon>
        <taxon>Metazoa</taxon>
        <taxon>Ecdysozoa</taxon>
        <taxon>Nematoda</taxon>
        <taxon>Chromadorea</taxon>
        <taxon>Rhabditida</taxon>
        <taxon>Spirurina</taxon>
        <taxon>Oxyuridomorpha</taxon>
        <taxon>Oxyuroidea</taxon>
        <taxon>Oxyuridae</taxon>
        <taxon>Enterobius</taxon>
    </lineage>
</organism>
<protein>
    <submittedName>
        <fullName evidence="3 5">Uncharacterized protein</fullName>
    </submittedName>
</protein>
<evidence type="ECO:0000256" key="2">
    <source>
        <dbReference type="SAM" id="Phobius"/>
    </source>
</evidence>
<gene>
    <name evidence="3" type="ORF">EVEC_LOCUS5656</name>
</gene>
<dbReference type="EMBL" id="UXUI01008228">
    <property type="protein sequence ID" value="VDD90905.1"/>
    <property type="molecule type" value="Genomic_DNA"/>
</dbReference>
<feature type="compositionally biased region" description="Polar residues" evidence="1">
    <location>
        <begin position="7"/>
        <end position="16"/>
    </location>
</feature>
<evidence type="ECO:0000313" key="3">
    <source>
        <dbReference type="EMBL" id="VDD90905.1"/>
    </source>
</evidence>
<accession>A0A0N4V6Z4</accession>
<name>A0A0N4V6Z4_ENTVE</name>
<proteinExistence type="predicted"/>
<evidence type="ECO:0000313" key="4">
    <source>
        <dbReference type="Proteomes" id="UP000274131"/>
    </source>
</evidence>